<dbReference type="Proteomes" id="UP000515129">
    <property type="component" value="Chromosome 41"/>
</dbReference>
<dbReference type="AlphaFoldDB" id="A0A6P6LLZ5"/>
<proteinExistence type="predicted"/>
<keyword evidence="1" id="KW-1185">Reference proteome</keyword>
<gene>
    <name evidence="2" type="primary">LOC113060070</name>
</gene>
<reference evidence="2" key="1">
    <citation type="submission" date="2025-08" db="UniProtKB">
        <authorList>
            <consortium name="RefSeq"/>
        </authorList>
    </citation>
    <scope>IDENTIFICATION</scope>
    <source>
        <strain evidence="2">Wakin</strain>
        <tissue evidence="2">Muscle</tissue>
    </source>
</reference>
<dbReference type="OrthoDB" id="1893551at2759"/>
<dbReference type="RefSeq" id="XP_026084672.1">
    <property type="nucleotide sequence ID" value="XM_026228887.1"/>
</dbReference>
<dbReference type="KEGG" id="caua:113060070"/>
<dbReference type="GeneID" id="113060070"/>
<organism evidence="1 2">
    <name type="scientific">Carassius auratus</name>
    <name type="common">Goldfish</name>
    <dbReference type="NCBI Taxonomy" id="7957"/>
    <lineage>
        <taxon>Eukaryota</taxon>
        <taxon>Metazoa</taxon>
        <taxon>Chordata</taxon>
        <taxon>Craniata</taxon>
        <taxon>Vertebrata</taxon>
        <taxon>Euteleostomi</taxon>
        <taxon>Actinopterygii</taxon>
        <taxon>Neopterygii</taxon>
        <taxon>Teleostei</taxon>
        <taxon>Ostariophysi</taxon>
        <taxon>Cypriniformes</taxon>
        <taxon>Cyprinidae</taxon>
        <taxon>Cyprininae</taxon>
        <taxon>Carassius</taxon>
    </lineage>
</organism>
<name>A0A6P6LLZ5_CARAU</name>
<evidence type="ECO:0000313" key="2">
    <source>
        <dbReference type="RefSeq" id="XP_026084672.1"/>
    </source>
</evidence>
<sequence>MKCEDDCLIDQSEFVLLVRLPVPALLNRLSLLQHINCKNISFKDVSVDLPRWGKHKHYLFVHLASGTSCNYGGLNRGAFLVEGAFPLKVDGLLKGQASPSHPSSGCRLQGFLSVHCHNASSLRDEFGHTALHLVASLGSVTCFSGSWTTNMQTCWRRTRSLGGPHCIAALYMDKSLPHGAHRGEAPVVLCKYHSVFLSQEVRLHLWAQRSPSAGTGTSTPIYC</sequence>
<accession>A0A6P6LLZ5</accession>
<protein>
    <submittedName>
        <fullName evidence="2">Uncharacterized protein LOC113060070</fullName>
    </submittedName>
</protein>
<evidence type="ECO:0000313" key="1">
    <source>
        <dbReference type="Proteomes" id="UP000515129"/>
    </source>
</evidence>